<evidence type="ECO:0000313" key="1">
    <source>
        <dbReference type="EMBL" id="OMP12167.1"/>
    </source>
</evidence>
<proteinExistence type="predicted"/>
<name>A0A1R3KYQ4_9ROSI</name>
<dbReference type="EMBL" id="AWUE01009765">
    <property type="protein sequence ID" value="OMP12167.1"/>
    <property type="molecule type" value="Genomic_DNA"/>
</dbReference>
<accession>A0A1R3KYQ4</accession>
<sequence>MRISTGSGKKMNKRKRKLGGNCCSKRVKVLGWEDEVSSLFPVVAELGQIARASLP</sequence>
<gene>
    <name evidence="1" type="ORF">COLO4_03432</name>
</gene>
<reference evidence="2" key="1">
    <citation type="submission" date="2013-09" db="EMBL/GenBank/DDBJ databases">
        <title>Corchorus olitorius genome sequencing.</title>
        <authorList>
            <person name="Alam M."/>
            <person name="Haque M.S."/>
            <person name="Islam M.S."/>
            <person name="Emdad E.M."/>
            <person name="Islam M.M."/>
            <person name="Ahmed B."/>
            <person name="Halim A."/>
            <person name="Hossen Q.M.M."/>
            <person name="Hossain M.Z."/>
            <person name="Ahmed R."/>
            <person name="Khan M.M."/>
            <person name="Islam R."/>
            <person name="Rashid M.M."/>
            <person name="Khan S.A."/>
            <person name="Rahman M.S."/>
            <person name="Alam M."/>
            <person name="Yahiya A.S."/>
            <person name="Khan M.S."/>
            <person name="Azam M.S."/>
            <person name="Haque T."/>
            <person name="Lashkar M.Z.H."/>
            <person name="Akhand A.I."/>
            <person name="Morshed G."/>
            <person name="Roy S."/>
            <person name="Uddin K.S."/>
            <person name="Rabeya T."/>
            <person name="Hossain A.S."/>
            <person name="Chowdhury A."/>
            <person name="Snigdha A.R."/>
            <person name="Mortoza M.S."/>
            <person name="Matin S.A."/>
            <person name="Hoque S.M.E."/>
            <person name="Islam M.K."/>
            <person name="Roy D.K."/>
            <person name="Haider R."/>
            <person name="Moosa M.M."/>
            <person name="Elias S.M."/>
            <person name="Hasan A.M."/>
            <person name="Jahan S."/>
            <person name="Shafiuddin M."/>
            <person name="Mahmood N."/>
            <person name="Shommy N.S."/>
        </authorList>
    </citation>
    <scope>NUCLEOTIDE SEQUENCE [LARGE SCALE GENOMIC DNA]</scope>
    <source>
        <strain evidence="2">cv. O-4</strain>
    </source>
</reference>
<protein>
    <submittedName>
        <fullName evidence="1">Uncharacterized protein</fullName>
    </submittedName>
</protein>
<evidence type="ECO:0000313" key="2">
    <source>
        <dbReference type="Proteomes" id="UP000187203"/>
    </source>
</evidence>
<comment type="caution">
    <text evidence="1">The sequence shown here is derived from an EMBL/GenBank/DDBJ whole genome shotgun (WGS) entry which is preliminary data.</text>
</comment>
<dbReference type="AlphaFoldDB" id="A0A1R3KYQ4"/>
<dbReference type="Proteomes" id="UP000187203">
    <property type="component" value="Unassembled WGS sequence"/>
</dbReference>
<organism evidence="1 2">
    <name type="scientific">Corchorus olitorius</name>
    <dbReference type="NCBI Taxonomy" id="93759"/>
    <lineage>
        <taxon>Eukaryota</taxon>
        <taxon>Viridiplantae</taxon>
        <taxon>Streptophyta</taxon>
        <taxon>Embryophyta</taxon>
        <taxon>Tracheophyta</taxon>
        <taxon>Spermatophyta</taxon>
        <taxon>Magnoliopsida</taxon>
        <taxon>eudicotyledons</taxon>
        <taxon>Gunneridae</taxon>
        <taxon>Pentapetalae</taxon>
        <taxon>rosids</taxon>
        <taxon>malvids</taxon>
        <taxon>Malvales</taxon>
        <taxon>Malvaceae</taxon>
        <taxon>Grewioideae</taxon>
        <taxon>Apeibeae</taxon>
        <taxon>Corchorus</taxon>
    </lineage>
</organism>
<keyword evidence="2" id="KW-1185">Reference proteome</keyword>